<keyword evidence="2" id="KW-1185">Reference proteome</keyword>
<accession>A0ABZ0HNX4</accession>
<sequence>MVEATKVERRTVELSAYPDLIVIHLGMKIHSPGGLWTLLRLGPQIRTAVEARPDGLLAHENMIFSLFPVHLGMRQYWRDFDALERWTLAQPHREWWLDFLRDPRGTSFWHEVYSKKGGFEAIYLGDIPPFGFSAFAPLIAAKGPMFSAKSRLYPQARDAAS</sequence>
<gene>
    <name evidence="1" type="ORF">RZS28_09540</name>
</gene>
<name>A0ABZ0HNX4_9HYPH</name>
<dbReference type="Pfam" id="PF13826">
    <property type="entry name" value="Monooxy_af470-like"/>
    <property type="match status" value="1"/>
</dbReference>
<protein>
    <submittedName>
        <fullName evidence="1">DUF4188 domain-containing protein</fullName>
    </submittedName>
</protein>
<dbReference type="EMBL" id="CP136862">
    <property type="protein sequence ID" value="WOJ88099.1"/>
    <property type="molecule type" value="Genomic_DNA"/>
</dbReference>
<dbReference type="InterPro" id="IPR025444">
    <property type="entry name" value="Monooxy_af470"/>
</dbReference>
<dbReference type="Proteomes" id="UP001626536">
    <property type="component" value="Chromosome"/>
</dbReference>
<evidence type="ECO:0000313" key="2">
    <source>
        <dbReference type="Proteomes" id="UP001626536"/>
    </source>
</evidence>
<dbReference type="RefSeq" id="WP_407337536.1">
    <property type="nucleotide sequence ID" value="NZ_CP136862.1"/>
</dbReference>
<organism evidence="1 2">
    <name type="scientific">Methylocapsa polymorpha</name>
    <dbReference type="NCBI Taxonomy" id="3080828"/>
    <lineage>
        <taxon>Bacteria</taxon>
        <taxon>Pseudomonadati</taxon>
        <taxon>Pseudomonadota</taxon>
        <taxon>Alphaproteobacteria</taxon>
        <taxon>Hyphomicrobiales</taxon>
        <taxon>Beijerinckiaceae</taxon>
        <taxon>Methylocapsa</taxon>
    </lineage>
</organism>
<reference evidence="1 2" key="1">
    <citation type="submission" date="2023-10" db="EMBL/GenBank/DDBJ databases">
        <title>Novel methanotroph of the genus Methylocapsa from a subarctic wetland.</title>
        <authorList>
            <person name="Belova S.E."/>
            <person name="Oshkin I.Y."/>
            <person name="Miroshnikov K."/>
            <person name="Dedysh S.N."/>
        </authorList>
    </citation>
    <scope>NUCLEOTIDE SEQUENCE [LARGE SCALE GENOMIC DNA]</scope>
    <source>
        <strain evidence="1 2">RX1</strain>
    </source>
</reference>
<evidence type="ECO:0000313" key="1">
    <source>
        <dbReference type="EMBL" id="WOJ88099.1"/>
    </source>
</evidence>
<proteinExistence type="predicted"/>